<dbReference type="AlphaFoldDB" id="A0A562I4W6"/>
<name>A0A562I4W6_MICOL</name>
<keyword evidence="1" id="KW-1133">Transmembrane helix</keyword>
<evidence type="ECO:0008006" key="4">
    <source>
        <dbReference type="Google" id="ProtNLM"/>
    </source>
</evidence>
<reference evidence="2 3" key="1">
    <citation type="submission" date="2019-07" db="EMBL/GenBank/DDBJ databases">
        <title>R&amp;d 2014.</title>
        <authorList>
            <person name="Klenk H.-P."/>
        </authorList>
    </citation>
    <scope>NUCLEOTIDE SEQUENCE [LARGE SCALE GENOMIC DNA]</scope>
    <source>
        <strain evidence="2 3">DSM 43868</strain>
    </source>
</reference>
<organism evidence="2 3">
    <name type="scientific">Micromonospora olivasterospora</name>
    <dbReference type="NCBI Taxonomy" id="1880"/>
    <lineage>
        <taxon>Bacteria</taxon>
        <taxon>Bacillati</taxon>
        <taxon>Actinomycetota</taxon>
        <taxon>Actinomycetes</taxon>
        <taxon>Micromonosporales</taxon>
        <taxon>Micromonosporaceae</taxon>
        <taxon>Micromonospora</taxon>
    </lineage>
</organism>
<dbReference type="RefSeq" id="WP_170286372.1">
    <property type="nucleotide sequence ID" value="NZ_BAAATQ010000184.1"/>
</dbReference>
<evidence type="ECO:0000313" key="2">
    <source>
        <dbReference type="EMBL" id="TWH65856.1"/>
    </source>
</evidence>
<proteinExistence type="predicted"/>
<gene>
    <name evidence="2" type="ORF">JD77_00795</name>
</gene>
<comment type="caution">
    <text evidence="2">The sequence shown here is derived from an EMBL/GenBank/DDBJ whole genome shotgun (WGS) entry which is preliminary data.</text>
</comment>
<keyword evidence="1" id="KW-0472">Membrane</keyword>
<evidence type="ECO:0000256" key="1">
    <source>
        <dbReference type="SAM" id="Phobius"/>
    </source>
</evidence>
<keyword evidence="1" id="KW-0812">Transmembrane</keyword>
<evidence type="ECO:0000313" key="3">
    <source>
        <dbReference type="Proteomes" id="UP000319825"/>
    </source>
</evidence>
<dbReference type="Proteomes" id="UP000319825">
    <property type="component" value="Unassembled WGS sequence"/>
</dbReference>
<keyword evidence="3" id="KW-1185">Reference proteome</keyword>
<dbReference type="EMBL" id="VLKE01000001">
    <property type="protein sequence ID" value="TWH65856.1"/>
    <property type="molecule type" value="Genomic_DNA"/>
</dbReference>
<sequence>MIALLIALLLVWLVLVIVGLVAKGLFWLFVVGAILFVATAIVLWVRRRV</sequence>
<accession>A0A562I4W6</accession>
<feature type="transmembrane region" description="Helical" evidence="1">
    <location>
        <begin position="26"/>
        <end position="45"/>
    </location>
</feature>
<protein>
    <recommendedName>
        <fullName evidence="4">LPXTG-motif cell wall-anchored protein</fullName>
    </recommendedName>
</protein>